<accession>A0A1I7W4T5</accession>
<evidence type="ECO:0000313" key="1">
    <source>
        <dbReference type="Proteomes" id="UP000095285"/>
    </source>
</evidence>
<dbReference type="WBParaSite" id="EN70_9666">
    <property type="protein sequence ID" value="EN70_9666"/>
    <property type="gene ID" value="EN70_9666"/>
</dbReference>
<dbReference type="Proteomes" id="UP000095285">
    <property type="component" value="Unassembled WGS sequence"/>
</dbReference>
<name>A0A1I7W4T5_LOALO</name>
<evidence type="ECO:0000313" key="2">
    <source>
        <dbReference type="WBParaSite" id="EN70_9665"/>
    </source>
</evidence>
<organism evidence="1 3">
    <name type="scientific">Loa loa</name>
    <name type="common">Eye worm</name>
    <name type="synonym">Filaria loa</name>
    <dbReference type="NCBI Taxonomy" id="7209"/>
    <lineage>
        <taxon>Eukaryota</taxon>
        <taxon>Metazoa</taxon>
        <taxon>Ecdysozoa</taxon>
        <taxon>Nematoda</taxon>
        <taxon>Chromadorea</taxon>
        <taxon>Rhabditida</taxon>
        <taxon>Spirurina</taxon>
        <taxon>Spiruromorpha</taxon>
        <taxon>Filarioidea</taxon>
        <taxon>Onchocercidae</taxon>
        <taxon>Loa</taxon>
    </lineage>
</organism>
<dbReference type="WBParaSite" id="EN70_9665">
    <property type="protein sequence ID" value="EN70_9665"/>
    <property type="gene ID" value="EN70_9665"/>
</dbReference>
<proteinExistence type="predicted"/>
<sequence length="154" mass="18559">MITTHLCTLHLSTRYFRTLHLYMPRLRAQHLRTRFLLTRCLRARHLRKNITNMTFPQPSKIVTLEKNIACSKRLRLQHQALQLRSLRDIRNSRHMLRLRAQHFLLTRRLRARYLRKNITNMTFPQPSKMVTLESTNGEKSKKCTLWKIPGNILY</sequence>
<evidence type="ECO:0000313" key="3">
    <source>
        <dbReference type="WBParaSite" id="EN70_9666"/>
    </source>
</evidence>
<keyword evidence="1" id="KW-1185">Reference proteome</keyword>
<protein>
    <submittedName>
        <fullName evidence="2 3">ORF4</fullName>
    </submittedName>
</protein>
<reference evidence="2 3" key="2">
    <citation type="submission" date="2016-11" db="UniProtKB">
        <authorList>
            <consortium name="WormBaseParasite"/>
        </authorList>
    </citation>
    <scope>IDENTIFICATION</scope>
</reference>
<reference evidence="1" key="1">
    <citation type="submission" date="2012-04" db="EMBL/GenBank/DDBJ databases">
        <title>The Genome Sequence of Loa loa.</title>
        <authorList>
            <consortium name="The Broad Institute Genome Sequencing Platform"/>
            <consortium name="Broad Institute Genome Sequencing Center for Infectious Disease"/>
            <person name="Nutman T.B."/>
            <person name="Fink D.L."/>
            <person name="Russ C."/>
            <person name="Young S."/>
            <person name="Zeng Q."/>
            <person name="Gargeya S."/>
            <person name="Alvarado L."/>
            <person name="Berlin A."/>
            <person name="Chapman S.B."/>
            <person name="Chen Z."/>
            <person name="Freedman E."/>
            <person name="Gellesch M."/>
            <person name="Goldberg J."/>
            <person name="Griggs A."/>
            <person name="Gujja S."/>
            <person name="Heilman E.R."/>
            <person name="Heiman D."/>
            <person name="Howarth C."/>
            <person name="Mehta T."/>
            <person name="Neiman D."/>
            <person name="Pearson M."/>
            <person name="Roberts A."/>
            <person name="Saif S."/>
            <person name="Shea T."/>
            <person name="Shenoy N."/>
            <person name="Sisk P."/>
            <person name="Stolte C."/>
            <person name="Sykes S."/>
            <person name="White J."/>
            <person name="Yandava C."/>
            <person name="Haas B."/>
            <person name="Henn M.R."/>
            <person name="Nusbaum C."/>
            <person name="Birren B."/>
        </authorList>
    </citation>
    <scope>NUCLEOTIDE SEQUENCE [LARGE SCALE GENOMIC DNA]</scope>
</reference>
<dbReference type="AlphaFoldDB" id="A0A1I7W4T5"/>